<comment type="caution">
    <text evidence="1">The sequence shown here is derived from an EMBL/GenBank/DDBJ whole genome shotgun (WGS) entry which is preliminary data.</text>
</comment>
<protein>
    <submittedName>
        <fullName evidence="1">Uncharacterized protein</fullName>
    </submittedName>
</protein>
<gene>
    <name evidence="1" type="ORF">A6A03_03820</name>
</gene>
<accession>A0A178M646</accession>
<evidence type="ECO:0000313" key="1">
    <source>
        <dbReference type="EMBL" id="OAN42854.1"/>
    </source>
</evidence>
<evidence type="ECO:0000313" key="2">
    <source>
        <dbReference type="Proteomes" id="UP000078287"/>
    </source>
</evidence>
<keyword evidence="2" id="KW-1185">Reference proteome</keyword>
<proteinExistence type="predicted"/>
<dbReference type="AlphaFoldDB" id="A0A178M646"/>
<organism evidence="1 2">
    <name type="scientific">Chloroflexus islandicus</name>
    <dbReference type="NCBI Taxonomy" id="1707952"/>
    <lineage>
        <taxon>Bacteria</taxon>
        <taxon>Bacillati</taxon>
        <taxon>Chloroflexota</taxon>
        <taxon>Chloroflexia</taxon>
        <taxon>Chloroflexales</taxon>
        <taxon>Chloroflexineae</taxon>
        <taxon>Chloroflexaceae</taxon>
        <taxon>Chloroflexus</taxon>
    </lineage>
</organism>
<name>A0A178M646_9CHLR</name>
<reference evidence="1 2" key="1">
    <citation type="submission" date="2016-04" db="EMBL/GenBank/DDBJ databases">
        <title>Chloroflexus islandicus sp. nov., a thermophilic filamentous anoxygenic phototrophic bacterium from geyser Strokkur (Iceland).</title>
        <authorList>
            <person name="Gaisin V.A."/>
            <person name="Kalashnikov A.M."/>
            <person name="Sukhacheva M.V."/>
            <person name="Grouzdev D.S."/>
            <person name="Ivanov T.M."/>
            <person name="Kuznetsov B."/>
            <person name="Gorlenko V.M."/>
        </authorList>
    </citation>
    <scope>NUCLEOTIDE SEQUENCE [LARGE SCALE GENOMIC DNA]</scope>
    <source>
        <strain evidence="2">isl-2</strain>
    </source>
</reference>
<dbReference type="EMBL" id="LWQS01000082">
    <property type="protein sequence ID" value="OAN42854.1"/>
    <property type="molecule type" value="Genomic_DNA"/>
</dbReference>
<dbReference type="RefSeq" id="WP_066790359.1">
    <property type="nucleotide sequence ID" value="NZ_LWQS01000082.1"/>
</dbReference>
<sequence>MIVNKMMYGFVVISLILVAFGTLQAAPVREQRLAATITAIGGGNAVVAGGGGYSSGGGFALHGTVGQAVAGSSSGGNYALHAGFWTDGGRWPVYVPVVSR</sequence>
<dbReference type="Proteomes" id="UP000078287">
    <property type="component" value="Unassembled WGS sequence"/>
</dbReference>